<dbReference type="SMART" id="SM00579">
    <property type="entry name" value="FBD"/>
    <property type="match status" value="2"/>
</dbReference>
<dbReference type="SUPFAM" id="SSF81383">
    <property type="entry name" value="F-box domain"/>
    <property type="match status" value="2"/>
</dbReference>
<dbReference type="SUPFAM" id="SSF52047">
    <property type="entry name" value="RNI-like"/>
    <property type="match status" value="1"/>
</dbReference>
<dbReference type="Gene3D" id="1.20.1280.50">
    <property type="match status" value="2"/>
</dbReference>
<evidence type="ECO:0000259" key="1">
    <source>
        <dbReference type="PROSITE" id="PS50181"/>
    </source>
</evidence>
<dbReference type="Gene3D" id="3.80.10.10">
    <property type="entry name" value="Ribonuclease Inhibitor"/>
    <property type="match status" value="2"/>
</dbReference>
<keyword evidence="3" id="KW-1185">Reference proteome</keyword>
<dbReference type="Proteomes" id="UP000823674">
    <property type="component" value="Chromosome A07"/>
</dbReference>
<dbReference type="PROSITE" id="PS00194">
    <property type="entry name" value="THIOREDOXIN_1"/>
    <property type="match status" value="1"/>
</dbReference>
<evidence type="ECO:0000313" key="3">
    <source>
        <dbReference type="Proteomes" id="UP000823674"/>
    </source>
</evidence>
<dbReference type="InterPro" id="IPR036047">
    <property type="entry name" value="F-box-like_dom_sf"/>
</dbReference>
<dbReference type="InterPro" id="IPR053781">
    <property type="entry name" value="F-box_AtFBL13-like"/>
</dbReference>
<dbReference type="SMART" id="SM00256">
    <property type="entry name" value="FBOX"/>
    <property type="match status" value="2"/>
</dbReference>
<dbReference type="CDD" id="cd22160">
    <property type="entry name" value="F-box_AtFBL13-like"/>
    <property type="match status" value="2"/>
</dbReference>
<dbReference type="InterPro" id="IPR017937">
    <property type="entry name" value="Thioredoxin_CS"/>
</dbReference>
<dbReference type="InterPro" id="IPR032675">
    <property type="entry name" value="LRR_dom_sf"/>
</dbReference>
<dbReference type="InterPro" id="IPR006566">
    <property type="entry name" value="FBD"/>
</dbReference>
<sequence length="1056" mass="118711">MSSKKMDTGSKDLISSLPDALICHILSFLSTKDAALTSVLSKRWRHLLAFVTNLDLDNTIYDRPKMGRKRRRHLRKSFKLFVERVMALQGNAPLNKFSLRCKIACVTSRVNRWVLKALERGVVDLDLYISSEHEYPLPPQVLMSKTLVRLKLAGTDEFIIDVREVSLPKLKTLHMNDVSFADESGAAFGKLVSGCHVLEELVMVKMTWDFCGACSVSNPTLKRLIIYCEYDDENPESVSLDTPSLVYLELTDTVAAKYPKMNLDSLVEASVGIRMTPDQVFRGRDLVNRHYGYKLRKDVSATDFLMGISHVKILYLSSQALEVLTFCCKVIPVFNNLIHLTIETDQDVDWESLPNLLKNCPNLETLVFEGLHYGDTNQCFDDGYRFKDTNECFVTGADRCVCKPWLGTPSWLSSSPVKKLKVLKFGEITNYKDDMDKQSDLINYFVETMPNLEEVVLYYDTPFDSDLEIVSNGFQQLEKVASTKCKIQVVSDSISFTTTVHSSSSSSTSGLVFFKNTFPCLTVSASHSMGAPYSNHNGHTVSLRSGCEFCSKETMDSASRDMFSGLPDPIISHILSFLPTKEAASTSVLSKRWRFLFASATNLDFKSDDNSPSFMEFVDMLLDLQGTAPLNRFSLHLTDYPDPVHVTVWILHAVGRGVSDLTLRLLSEYPLPHEIFVSKTLVRLKLGEGHDVAFSADVEDVFLPKLKILDIDSVVFEEEGVGFARLLSGCPVLEELVLTNMGWENWEFCSVSVTTLKRLTIFLDDFDENPMSVAFDTRNLEYLEYSDNIAREYPKVNFSSLVEAHIGLRLSEDQSADADFSEEDGYFSEEYEEEKEMVGNATNFLLGLCNVQILYLSAKTLEVFTFCCEATPVFNNLIQLTIESNDESGWDSLPALLPNCPNLETLIFKGLVHKSTDGCGNMCLCKPLKNPSCLSSSAVKVLKIILSVDIDDEGMEMEQIVHFLEKMPRLEQLVVYFNISSYDPSVFDLSKKLQSIPRIASPKCNFQVISPNLSLSSTLPSTLSKIWSAPPNEEYSWFLKALKVTLLLHSAQVCKC</sequence>
<gene>
    <name evidence="2" type="primary">A07p030670.1_BraROA</name>
    <name evidence="2" type="ORF">IGI04_027617</name>
</gene>
<dbReference type="Pfam" id="PF24758">
    <property type="entry name" value="LRR_At5g56370"/>
    <property type="match status" value="2"/>
</dbReference>
<name>A0ABQ7L1W1_BRACM</name>
<comment type="caution">
    <text evidence="2">The sequence shown here is derived from an EMBL/GenBank/DDBJ whole genome shotgun (WGS) entry which is preliminary data.</text>
</comment>
<reference evidence="2 3" key="1">
    <citation type="submission" date="2021-03" db="EMBL/GenBank/DDBJ databases">
        <authorList>
            <person name="King G.J."/>
            <person name="Bancroft I."/>
            <person name="Baten A."/>
            <person name="Bloomfield J."/>
            <person name="Borpatragohain P."/>
            <person name="He Z."/>
            <person name="Irish N."/>
            <person name="Irwin J."/>
            <person name="Liu K."/>
            <person name="Mauleon R.P."/>
            <person name="Moore J."/>
            <person name="Morris R."/>
            <person name="Ostergaard L."/>
            <person name="Wang B."/>
            <person name="Wells R."/>
        </authorList>
    </citation>
    <scope>NUCLEOTIDE SEQUENCE [LARGE SCALE GENOMIC DNA]</scope>
    <source>
        <strain evidence="2">R-o-18</strain>
        <tissue evidence="2">Leaf</tissue>
    </source>
</reference>
<evidence type="ECO:0000313" key="2">
    <source>
        <dbReference type="EMBL" id="KAG5379775.1"/>
    </source>
</evidence>
<accession>A0ABQ7L1W1</accession>
<dbReference type="InterPro" id="IPR001810">
    <property type="entry name" value="F-box_dom"/>
</dbReference>
<organism evidence="2 3">
    <name type="scientific">Brassica rapa subsp. trilocularis</name>
    <dbReference type="NCBI Taxonomy" id="1813537"/>
    <lineage>
        <taxon>Eukaryota</taxon>
        <taxon>Viridiplantae</taxon>
        <taxon>Streptophyta</taxon>
        <taxon>Embryophyta</taxon>
        <taxon>Tracheophyta</taxon>
        <taxon>Spermatophyta</taxon>
        <taxon>Magnoliopsida</taxon>
        <taxon>eudicotyledons</taxon>
        <taxon>Gunneridae</taxon>
        <taxon>Pentapetalae</taxon>
        <taxon>rosids</taxon>
        <taxon>malvids</taxon>
        <taxon>Brassicales</taxon>
        <taxon>Brassicaceae</taxon>
        <taxon>Brassiceae</taxon>
        <taxon>Brassica</taxon>
    </lineage>
</organism>
<dbReference type="Pfam" id="PF00646">
    <property type="entry name" value="F-box"/>
    <property type="match status" value="2"/>
</dbReference>
<feature type="domain" description="F-box" evidence="1">
    <location>
        <begin position="11"/>
        <end position="64"/>
    </location>
</feature>
<dbReference type="PANTHER" id="PTHR31293">
    <property type="entry name" value="RNI-LIKE SUPERFAMILY PROTEIN"/>
    <property type="match status" value="1"/>
</dbReference>
<proteinExistence type="predicted"/>
<dbReference type="InterPro" id="IPR055411">
    <property type="entry name" value="LRR_FXL15/At3g58940/PEG3-like"/>
</dbReference>
<dbReference type="PROSITE" id="PS50181">
    <property type="entry name" value="FBOX"/>
    <property type="match status" value="2"/>
</dbReference>
<protein>
    <recommendedName>
        <fullName evidence="1">F-box domain-containing protein</fullName>
    </recommendedName>
</protein>
<dbReference type="InterPro" id="IPR055294">
    <property type="entry name" value="FBL60-like"/>
</dbReference>
<dbReference type="PANTHER" id="PTHR31293:SF12">
    <property type="entry name" value="RNI-LIKE SUPERFAMILY PROTEIN"/>
    <property type="match status" value="1"/>
</dbReference>
<feature type="domain" description="F-box" evidence="1">
    <location>
        <begin position="560"/>
        <end position="608"/>
    </location>
</feature>
<dbReference type="EMBL" id="JADBGQ010000009">
    <property type="protein sequence ID" value="KAG5379775.1"/>
    <property type="molecule type" value="Genomic_DNA"/>
</dbReference>
<dbReference type="SUPFAM" id="SSF52058">
    <property type="entry name" value="L domain-like"/>
    <property type="match status" value="1"/>
</dbReference>